<gene>
    <name evidence="5 7" type="primary">rpsB</name>
    <name evidence="7" type="ordered locus">SMDSEM_093</name>
</gene>
<evidence type="ECO:0000256" key="4">
    <source>
        <dbReference type="ARBA" id="ARBA00035256"/>
    </source>
</evidence>
<dbReference type="InterPro" id="IPR018130">
    <property type="entry name" value="Ribosomal_uS2_CS"/>
</dbReference>
<evidence type="ECO:0000313" key="8">
    <source>
        <dbReference type="Proteomes" id="UP000008074"/>
    </source>
</evidence>
<keyword evidence="2 5" id="KW-0689">Ribosomal protein</keyword>
<dbReference type="EMBL" id="CP001605">
    <property type="protein sequence ID" value="ACU52808.1"/>
    <property type="molecule type" value="Genomic_DNA"/>
</dbReference>
<dbReference type="PANTHER" id="PTHR12534:SF0">
    <property type="entry name" value="SMALL RIBOSOMAL SUBUNIT PROTEIN US2M"/>
    <property type="match status" value="1"/>
</dbReference>
<sequence length="235" mass="26779">MLNLKIDEFIKVGAHLGHISSKWNPNMRQYIFMKKCGIHILDISKTIKKLNEACIFLKNISSSGKKILFVATKKQIKTIVSDYADQVNMPYITERWLGGILTNIATIRQSVKQLKVIDRQKLDGTYEMMSKKERFLIKRLKAKLKKNLGSIYKMNFLPACVIIVDVTEEKIAVNECLNLGIPIIGIVDTNSDPRKIKYPIPANDDSSKSINLILSYLTDSILEGISFFKKNKKNL</sequence>
<name>C7LK46_KARMS</name>
<dbReference type="PRINTS" id="PR00395">
    <property type="entry name" value="RIBOSOMALS2"/>
</dbReference>
<dbReference type="AlphaFoldDB" id="C7LK46"/>
<dbReference type="STRING" id="595499.SMDSEM_093"/>
<dbReference type="InterPro" id="IPR023591">
    <property type="entry name" value="Ribosomal_uS2_flav_dom_sf"/>
</dbReference>
<accession>C7LK46</accession>
<dbReference type="NCBIfam" id="TIGR01011">
    <property type="entry name" value="rpsB_bact"/>
    <property type="match status" value="1"/>
</dbReference>
<dbReference type="GO" id="GO:0006412">
    <property type="term" value="P:translation"/>
    <property type="evidence" value="ECO:0007669"/>
    <property type="project" value="UniProtKB-UniRule"/>
</dbReference>
<evidence type="ECO:0000256" key="2">
    <source>
        <dbReference type="ARBA" id="ARBA00022980"/>
    </source>
</evidence>
<dbReference type="Gene3D" id="1.10.287.610">
    <property type="entry name" value="Helix hairpin bin"/>
    <property type="match status" value="1"/>
</dbReference>
<dbReference type="KEGG" id="sms:SMDSEM_093"/>
<protein>
    <recommendedName>
        <fullName evidence="4 5">Small ribosomal subunit protein uS2</fullName>
    </recommendedName>
</protein>
<dbReference type="GO" id="GO:0003735">
    <property type="term" value="F:structural constituent of ribosome"/>
    <property type="evidence" value="ECO:0007669"/>
    <property type="project" value="InterPro"/>
</dbReference>
<dbReference type="Pfam" id="PF00318">
    <property type="entry name" value="Ribosomal_S2"/>
    <property type="match status" value="1"/>
</dbReference>
<dbReference type="PANTHER" id="PTHR12534">
    <property type="entry name" value="30S RIBOSOMAL PROTEIN S2 PROKARYOTIC AND ORGANELLAR"/>
    <property type="match status" value="1"/>
</dbReference>
<dbReference type="GO" id="GO:0022627">
    <property type="term" value="C:cytosolic small ribosomal subunit"/>
    <property type="evidence" value="ECO:0007669"/>
    <property type="project" value="TreeGrafter"/>
</dbReference>
<dbReference type="CDD" id="cd01425">
    <property type="entry name" value="RPS2"/>
    <property type="match status" value="1"/>
</dbReference>
<evidence type="ECO:0000256" key="1">
    <source>
        <dbReference type="ARBA" id="ARBA00006242"/>
    </source>
</evidence>
<dbReference type="Gene3D" id="3.40.50.10490">
    <property type="entry name" value="Glucose-6-phosphate isomerase like protein, domain 1"/>
    <property type="match status" value="1"/>
</dbReference>
<dbReference type="HOGENOM" id="CLU_040318_1_2_10"/>
<evidence type="ECO:0000256" key="3">
    <source>
        <dbReference type="ARBA" id="ARBA00023274"/>
    </source>
</evidence>
<dbReference type="SUPFAM" id="SSF52313">
    <property type="entry name" value="Ribosomal protein S2"/>
    <property type="match status" value="1"/>
</dbReference>
<comment type="similarity">
    <text evidence="1 5 6">Belongs to the universal ribosomal protein uS2 family.</text>
</comment>
<evidence type="ECO:0000313" key="7">
    <source>
        <dbReference type="EMBL" id="ACU52808.1"/>
    </source>
</evidence>
<dbReference type="Proteomes" id="UP000008074">
    <property type="component" value="Chromosome"/>
</dbReference>
<evidence type="ECO:0000256" key="5">
    <source>
        <dbReference type="HAMAP-Rule" id="MF_00291"/>
    </source>
</evidence>
<organism evidence="7 8">
    <name type="scientific">Karelsulcia muelleri (strain SMDSEM)</name>
    <name type="common">Sulcia muelleri</name>
    <dbReference type="NCBI Taxonomy" id="595499"/>
    <lineage>
        <taxon>Bacteria</taxon>
        <taxon>Pseudomonadati</taxon>
        <taxon>Bacteroidota</taxon>
        <taxon>Flavobacteriia</taxon>
        <taxon>Flavobacteriales</taxon>
        <taxon>Candidatus Karelsulcia</taxon>
    </lineage>
</organism>
<reference evidence="7 8" key="1">
    <citation type="journal article" date="2009" name="Proc. Natl. Acad. Sci. U.S.A.">
        <title>Convergent evolution of metabolic roles in bacterial co-symbionts of insects.</title>
        <authorList>
            <person name="McCutcheon J.P."/>
            <person name="McDonald B.R."/>
            <person name="Moran N.A."/>
        </authorList>
    </citation>
    <scope>NUCLEOTIDE SEQUENCE [LARGE SCALE GENOMIC DNA]</scope>
    <source>
        <strain evidence="7 8">SMDSEM</strain>
    </source>
</reference>
<dbReference type="PROSITE" id="PS00963">
    <property type="entry name" value="RIBOSOMAL_S2_2"/>
    <property type="match status" value="1"/>
</dbReference>
<dbReference type="HAMAP" id="MF_00291_B">
    <property type="entry name" value="Ribosomal_uS2_B"/>
    <property type="match status" value="1"/>
</dbReference>
<keyword evidence="3 5" id="KW-0687">Ribonucleoprotein</keyword>
<dbReference type="InterPro" id="IPR001865">
    <property type="entry name" value="Ribosomal_uS2"/>
</dbReference>
<dbReference type="InterPro" id="IPR005706">
    <property type="entry name" value="Ribosomal_uS2_bac/mit/plastid"/>
</dbReference>
<proteinExistence type="inferred from homology"/>
<evidence type="ECO:0000256" key="6">
    <source>
        <dbReference type="RuleBase" id="RU003631"/>
    </source>
</evidence>